<evidence type="ECO:0000313" key="1">
    <source>
        <dbReference type="EMBL" id="QHT03649.1"/>
    </source>
</evidence>
<sequence length="174" mass="19786">MEDPTVVPKSYPDADARGKTRNLSNLTRQKFYYYGGKAPNQPKVQAKAPVQEKTRKEFIALYEILLQGLTEETEDATGVWEEVAGLLPNTYDLNPYILATAMFIIKRTGVKDISALNFSKQFDRELGKAWPQLVAMLTKVQKKTLASSETVNKKNQRLDVLRYVESFLSFKAEM</sequence>
<proteinExistence type="predicted"/>
<name>A0A6C0CJ03_9ZZZZ</name>
<dbReference type="AlphaFoldDB" id="A0A6C0CJ03"/>
<accession>A0A6C0CJ03</accession>
<organism evidence="1">
    <name type="scientific">viral metagenome</name>
    <dbReference type="NCBI Taxonomy" id="1070528"/>
    <lineage>
        <taxon>unclassified sequences</taxon>
        <taxon>metagenomes</taxon>
        <taxon>organismal metagenomes</taxon>
    </lineage>
</organism>
<protein>
    <submittedName>
        <fullName evidence="1">Uncharacterized protein</fullName>
    </submittedName>
</protein>
<dbReference type="EMBL" id="MN739415">
    <property type="protein sequence ID" value="QHT03649.1"/>
    <property type="molecule type" value="Genomic_DNA"/>
</dbReference>
<reference evidence="1" key="1">
    <citation type="journal article" date="2020" name="Nature">
        <title>Giant virus diversity and host interactions through global metagenomics.</title>
        <authorList>
            <person name="Schulz F."/>
            <person name="Roux S."/>
            <person name="Paez-Espino D."/>
            <person name="Jungbluth S."/>
            <person name="Walsh D.A."/>
            <person name="Denef V.J."/>
            <person name="McMahon K.D."/>
            <person name="Konstantinidis K.T."/>
            <person name="Eloe-Fadrosh E.A."/>
            <person name="Kyrpides N.C."/>
            <person name="Woyke T."/>
        </authorList>
    </citation>
    <scope>NUCLEOTIDE SEQUENCE</scope>
    <source>
        <strain evidence="1">GVMAG-M-3300021079-18</strain>
    </source>
</reference>